<dbReference type="AlphaFoldDB" id="Q3JUI5"/>
<protein>
    <submittedName>
        <fullName evidence="5">Lipooligosaccharide glycosyl transferase G</fullName>
    </submittedName>
</protein>
<dbReference type="EMBL" id="CP000124">
    <property type="protein sequence ID" value="ABA49404.1"/>
    <property type="molecule type" value="Genomic_DNA"/>
</dbReference>
<feature type="domain" description="Glycosyltransferase subfamily 4-like N-terminal" evidence="4">
    <location>
        <begin position="33"/>
        <end position="188"/>
    </location>
</feature>
<dbReference type="Proteomes" id="UP000002700">
    <property type="component" value="Chromosome I"/>
</dbReference>
<dbReference type="EnsemblBacteria" id="ABA49404">
    <property type="protein sequence ID" value="ABA49404"/>
    <property type="gene ID" value="BURPS1710b_1358"/>
</dbReference>
<evidence type="ECO:0000256" key="2">
    <source>
        <dbReference type="ARBA" id="ARBA00022679"/>
    </source>
</evidence>
<name>Q3JUI5_BURP1</name>
<sequence>MSGARPAERAPTEREDRRPMKIGLSCNALKYGGGLERYAIDLARGLADAGIRPSVFARSFDSSVPEYRRVESHRINVSFLPGKCRDAWFSWRLRAARRASPVDVLIGCNRVDSSEIAICGGTHLGFLDAIGRVPTFADRRQIALERRQYAHARFVIAHSMLMRDELLHFYGLGDDKVRVLFPPVDAARFTPVHAVRRAELRTRFGFADDEIVLLFPSSSHERKGLPLIEAVLRDAGPGIVVAVAGRPPERTSERLRYIGYVKDIEDGYRAADFTILASKYEPFGLVGVESVMCGTPVILPSNIGCCDAIAPSAKLVFAPGDTAGLRAALDEAVRRTKAGAARVGSGAAAHAAIRYDPSIARHVAQLLDLAVEAAGDGPR</sequence>
<dbReference type="PANTHER" id="PTHR12526:SF510">
    <property type="entry name" value="D-INOSITOL 3-PHOSPHATE GLYCOSYLTRANSFERASE"/>
    <property type="match status" value="1"/>
</dbReference>
<evidence type="ECO:0000256" key="1">
    <source>
        <dbReference type="ARBA" id="ARBA00022676"/>
    </source>
</evidence>
<evidence type="ECO:0000259" key="3">
    <source>
        <dbReference type="Pfam" id="PF00534"/>
    </source>
</evidence>
<proteinExistence type="predicted"/>
<evidence type="ECO:0000313" key="6">
    <source>
        <dbReference type="Proteomes" id="UP000002700"/>
    </source>
</evidence>
<dbReference type="PANTHER" id="PTHR12526">
    <property type="entry name" value="GLYCOSYLTRANSFERASE"/>
    <property type="match status" value="1"/>
</dbReference>
<dbReference type="InterPro" id="IPR028098">
    <property type="entry name" value="Glyco_trans_4-like_N"/>
</dbReference>
<gene>
    <name evidence="5" type="primary">lgtG</name>
    <name evidence="5" type="ordered locus">BURPS1710b_1358</name>
</gene>
<dbReference type="CDD" id="cd03801">
    <property type="entry name" value="GT4_PimA-like"/>
    <property type="match status" value="1"/>
</dbReference>
<dbReference type="Pfam" id="PF13439">
    <property type="entry name" value="Glyco_transf_4"/>
    <property type="match status" value="1"/>
</dbReference>
<organism evidence="5 6">
    <name type="scientific">Burkholderia pseudomallei (strain 1710b)</name>
    <dbReference type="NCBI Taxonomy" id="320372"/>
    <lineage>
        <taxon>Bacteria</taxon>
        <taxon>Pseudomonadati</taxon>
        <taxon>Pseudomonadota</taxon>
        <taxon>Betaproteobacteria</taxon>
        <taxon>Burkholderiales</taxon>
        <taxon>Burkholderiaceae</taxon>
        <taxon>Burkholderia</taxon>
        <taxon>pseudomallei group</taxon>
    </lineage>
</organism>
<dbReference type="Pfam" id="PF00534">
    <property type="entry name" value="Glycos_transf_1"/>
    <property type="match status" value="1"/>
</dbReference>
<accession>Q3JUI5</accession>
<dbReference type="GO" id="GO:0016757">
    <property type="term" value="F:glycosyltransferase activity"/>
    <property type="evidence" value="ECO:0007669"/>
    <property type="project" value="UniProtKB-KW"/>
</dbReference>
<feature type="domain" description="Glycosyl transferase family 1" evidence="3">
    <location>
        <begin position="198"/>
        <end position="334"/>
    </location>
</feature>
<dbReference type="InterPro" id="IPR001296">
    <property type="entry name" value="Glyco_trans_1"/>
</dbReference>
<evidence type="ECO:0000259" key="4">
    <source>
        <dbReference type="Pfam" id="PF13439"/>
    </source>
</evidence>
<evidence type="ECO:0000313" key="5">
    <source>
        <dbReference type="EMBL" id="ABA49404.1"/>
    </source>
</evidence>
<dbReference type="CAZy" id="GT4">
    <property type="family name" value="Glycosyltransferase Family 4"/>
</dbReference>
<dbReference type="Gene3D" id="3.40.50.2000">
    <property type="entry name" value="Glycogen Phosphorylase B"/>
    <property type="match status" value="2"/>
</dbReference>
<dbReference type="SUPFAM" id="SSF53756">
    <property type="entry name" value="UDP-Glycosyltransferase/glycogen phosphorylase"/>
    <property type="match status" value="1"/>
</dbReference>
<dbReference type="HOGENOM" id="CLU_068046_0_0_4"/>
<reference evidence="5 6" key="1">
    <citation type="submission" date="2005-09" db="EMBL/GenBank/DDBJ databases">
        <authorList>
            <person name="Woods D.E."/>
            <person name="Nierman W.C."/>
        </authorList>
    </citation>
    <scope>NUCLEOTIDE SEQUENCE [LARGE SCALE GENOMIC DNA]</scope>
    <source>
        <strain evidence="5 6">1710b</strain>
    </source>
</reference>
<dbReference type="KEGG" id="bpm:BURPS1710b_1358"/>
<keyword evidence="1" id="KW-0328">Glycosyltransferase</keyword>
<keyword evidence="2 5" id="KW-0808">Transferase</keyword>